<dbReference type="SMART" id="SM00257">
    <property type="entry name" value="LysM"/>
    <property type="match status" value="1"/>
</dbReference>
<dbReference type="RefSeq" id="WP_034717211.1">
    <property type="nucleotide sequence ID" value="NZ_AWQS01000101.1"/>
</dbReference>
<accession>W9GNY7</accession>
<dbReference type="PANTHER" id="PTHR34700">
    <property type="entry name" value="POTASSIUM BINDING PROTEIN KBP"/>
    <property type="match status" value="1"/>
</dbReference>
<protein>
    <submittedName>
        <fullName evidence="5">Transglycosylase</fullName>
    </submittedName>
</protein>
<comment type="caution">
    <text evidence="5">The sequence shown here is derived from an EMBL/GenBank/DDBJ whole genome shotgun (WGS) entry which is preliminary data.</text>
</comment>
<evidence type="ECO:0000256" key="3">
    <source>
        <dbReference type="SAM" id="Phobius"/>
    </source>
</evidence>
<dbReference type="GO" id="GO:0016787">
    <property type="term" value="F:hydrolase activity"/>
    <property type="evidence" value="ECO:0007669"/>
    <property type="project" value="UniProtKB-KW"/>
</dbReference>
<dbReference type="Gene3D" id="3.10.350.10">
    <property type="entry name" value="LysM domain"/>
    <property type="match status" value="1"/>
</dbReference>
<evidence type="ECO:0000256" key="2">
    <source>
        <dbReference type="ARBA" id="ARBA00022801"/>
    </source>
</evidence>
<organism evidence="5 6">
    <name type="scientific">Intrasporangium chromatireducens Q5-1</name>
    <dbReference type="NCBI Taxonomy" id="584657"/>
    <lineage>
        <taxon>Bacteria</taxon>
        <taxon>Bacillati</taxon>
        <taxon>Actinomycetota</taxon>
        <taxon>Actinomycetes</taxon>
        <taxon>Micrococcales</taxon>
        <taxon>Intrasporangiaceae</taxon>
        <taxon>Intrasporangium</taxon>
    </lineage>
</organism>
<proteinExistence type="inferred from homology"/>
<dbReference type="Proteomes" id="UP000019494">
    <property type="component" value="Unassembled WGS sequence"/>
</dbReference>
<gene>
    <name evidence="5" type="ORF">N864_03690</name>
</gene>
<evidence type="ECO:0000313" key="6">
    <source>
        <dbReference type="Proteomes" id="UP000019494"/>
    </source>
</evidence>
<feature type="transmembrane region" description="Helical" evidence="3">
    <location>
        <begin position="20"/>
        <end position="41"/>
    </location>
</feature>
<reference evidence="6" key="1">
    <citation type="submission" date="2013-08" db="EMBL/GenBank/DDBJ databases">
        <title>Intrasporangium oryzae NRRL B-24470.</title>
        <authorList>
            <person name="Liu H."/>
            <person name="Wang G."/>
        </authorList>
    </citation>
    <scope>NUCLEOTIDE SEQUENCE [LARGE SCALE GENOMIC DNA]</scope>
    <source>
        <strain evidence="6">Q5-1</strain>
    </source>
</reference>
<name>W9GNY7_9MICO</name>
<dbReference type="CDD" id="cd00118">
    <property type="entry name" value="LysM"/>
    <property type="match status" value="1"/>
</dbReference>
<dbReference type="Pfam" id="PF06737">
    <property type="entry name" value="Transglycosylas"/>
    <property type="match status" value="1"/>
</dbReference>
<dbReference type="SUPFAM" id="SSF54106">
    <property type="entry name" value="LysM domain"/>
    <property type="match status" value="1"/>
</dbReference>
<dbReference type="InterPro" id="IPR023346">
    <property type="entry name" value="Lysozyme-like_dom_sf"/>
</dbReference>
<dbReference type="Pfam" id="PF01476">
    <property type="entry name" value="LysM"/>
    <property type="match status" value="1"/>
</dbReference>
<sequence>MQYHQSKHAAAKKISLKQRAAGVGIAGAATVLGGIAMAGSAKADSSVWDRVAACESGGNWHINTGNGFYGGLQFTTSTWRAYGGGAYASRADLASRAQQIAVAQRTLASQGPGAWPVCSVRAGLTRGNGGASSTAAASRSTTRQAIAPKKVTTKKSYAAPKAKTYQAPKARTTYVAPKKVNRVGTYAAPKANTGKGAKITIVRGDTLSKLAAKHHVKGGWQALFNANRGTIQNPNLIFVGQVIHLP</sequence>
<dbReference type="PANTHER" id="PTHR34700:SF4">
    <property type="entry name" value="PHAGE-LIKE ELEMENT PBSX PROTEIN XKDP"/>
    <property type="match status" value="1"/>
</dbReference>
<dbReference type="InterPro" id="IPR010618">
    <property type="entry name" value="RPF"/>
</dbReference>
<keyword evidence="3" id="KW-0472">Membrane</keyword>
<keyword evidence="6" id="KW-1185">Reference proteome</keyword>
<evidence type="ECO:0000259" key="4">
    <source>
        <dbReference type="PROSITE" id="PS51782"/>
    </source>
</evidence>
<dbReference type="SUPFAM" id="SSF53955">
    <property type="entry name" value="Lysozyme-like"/>
    <property type="match status" value="1"/>
</dbReference>
<evidence type="ECO:0000313" key="5">
    <source>
        <dbReference type="EMBL" id="EWT05589.1"/>
    </source>
</evidence>
<comment type="similarity">
    <text evidence="1">Belongs to the transglycosylase family. Rpf subfamily.</text>
</comment>
<evidence type="ECO:0000256" key="1">
    <source>
        <dbReference type="ARBA" id="ARBA00010830"/>
    </source>
</evidence>
<dbReference type="OrthoDB" id="1404170at2"/>
<dbReference type="PROSITE" id="PS51782">
    <property type="entry name" value="LYSM"/>
    <property type="match status" value="1"/>
</dbReference>
<dbReference type="InterPro" id="IPR018392">
    <property type="entry name" value="LysM"/>
</dbReference>
<feature type="domain" description="LysM" evidence="4">
    <location>
        <begin position="197"/>
        <end position="245"/>
    </location>
</feature>
<keyword evidence="3" id="KW-1133">Transmembrane helix</keyword>
<dbReference type="Gene3D" id="1.10.530.10">
    <property type="match status" value="1"/>
</dbReference>
<dbReference type="EMBL" id="AWQS01000101">
    <property type="protein sequence ID" value="EWT05589.1"/>
    <property type="molecule type" value="Genomic_DNA"/>
</dbReference>
<dbReference type="CDD" id="cd13925">
    <property type="entry name" value="RPF"/>
    <property type="match status" value="1"/>
</dbReference>
<dbReference type="InterPro" id="IPR036779">
    <property type="entry name" value="LysM_dom_sf"/>
</dbReference>
<dbReference type="InterPro" id="IPR052196">
    <property type="entry name" value="Bact_Kbp"/>
</dbReference>
<dbReference type="AlphaFoldDB" id="W9GNY7"/>
<keyword evidence="3" id="KW-0812">Transmembrane</keyword>
<keyword evidence="2" id="KW-0378">Hydrolase</keyword>